<dbReference type="AlphaFoldDB" id="A0A840LCI5"/>
<dbReference type="GO" id="GO:0008168">
    <property type="term" value="F:methyltransferase activity"/>
    <property type="evidence" value="ECO:0007669"/>
    <property type="project" value="UniProtKB-KW"/>
</dbReference>
<dbReference type="Proteomes" id="UP000562027">
    <property type="component" value="Unassembled WGS sequence"/>
</dbReference>
<dbReference type="InterPro" id="IPR052527">
    <property type="entry name" value="Metal_cation-efflux_comp"/>
</dbReference>
<evidence type="ECO:0000256" key="5">
    <source>
        <dbReference type="SAM" id="Phobius"/>
    </source>
</evidence>
<accession>A0A840LCI5</accession>
<dbReference type="PANTHER" id="PTHR43847">
    <property type="entry name" value="BLL3993 PROTEIN"/>
    <property type="match status" value="1"/>
</dbReference>
<feature type="transmembrane region" description="Helical" evidence="5">
    <location>
        <begin position="21"/>
        <end position="41"/>
    </location>
</feature>
<keyword evidence="4 5" id="KW-0472">Membrane</keyword>
<organism evidence="6 7">
    <name type="scientific">Roseateles oligotrophus</name>
    <dbReference type="NCBI Taxonomy" id="1769250"/>
    <lineage>
        <taxon>Bacteria</taxon>
        <taxon>Pseudomonadati</taxon>
        <taxon>Pseudomonadota</taxon>
        <taxon>Betaproteobacteria</taxon>
        <taxon>Burkholderiales</taxon>
        <taxon>Sphaerotilaceae</taxon>
        <taxon>Roseateles</taxon>
    </lineage>
</organism>
<dbReference type="GO" id="GO:0032259">
    <property type="term" value="P:methylation"/>
    <property type="evidence" value="ECO:0007669"/>
    <property type="project" value="UniProtKB-KW"/>
</dbReference>
<dbReference type="GO" id="GO:0012505">
    <property type="term" value="C:endomembrane system"/>
    <property type="evidence" value="ECO:0007669"/>
    <property type="project" value="UniProtKB-SubCell"/>
</dbReference>
<reference evidence="6 7" key="1">
    <citation type="submission" date="2020-08" db="EMBL/GenBank/DDBJ databases">
        <title>Functional genomics of gut bacteria from endangered species of beetles.</title>
        <authorList>
            <person name="Carlos-Shanley C."/>
        </authorList>
    </citation>
    <scope>NUCLEOTIDE SEQUENCE [LARGE SCALE GENOMIC DNA]</scope>
    <source>
        <strain evidence="6 7">S00239</strain>
    </source>
</reference>
<comment type="subcellular location">
    <subcellularLocation>
        <location evidence="1">Endomembrane system</location>
        <topology evidence="1">Multi-pass membrane protein</topology>
    </subcellularLocation>
</comment>
<dbReference type="PANTHER" id="PTHR43847:SF1">
    <property type="entry name" value="BLL3993 PROTEIN"/>
    <property type="match status" value="1"/>
</dbReference>
<keyword evidence="2 5" id="KW-0812">Transmembrane</keyword>
<keyword evidence="6" id="KW-0808">Transferase</keyword>
<keyword evidence="3 5" id="KW-1133">Transmembrane helix</keyword>
<gene>
    <name evidence="6" type="ORF">HNP55_002898</name>
</gene>
<keyword evidence="6" id="KW-0489">Methyltransferase</keyword>
<feature type="transmembrane region" description="Helical" evidence="5">
    <location>
        <begin position="106"/>
        <end position="139"/>
    </location>
</feature>
<dbReference type="InterPro" id="IPR007318">
    <property type="entry name" value="Phopholipid_MeTrfase"/>
</dbReference>
<evidence type="ECO:0000313" key="6">
    <source>
        <dbReference type="EMBL" id="MBB4844362.1"/>
    </source>
</evidence>
<keyword evidence="7" id="KW-1185">Reference proteome</keyword>
<feature type="transmembrane region" description="Helical" evidence="5">
    <location>
        <begin position="53"/>
        <end position="72"/>
    </location>
</feature>
<dbReference type="RefSeq" id="WP_082437283.1">
    <property type="nucleotide sequence ID" value="NZ_JACHLP010000005.1"/>
</dbReference>
<comment type="caution">
    <text evidence="6">The sequence shown here is derived from an EMBL/GenBank/DDBJ whole genome shotgun (WGS) entry which is preliminary data.</text>
</comment>
<protein>
    <submittedName>
        <fullName evidence="6">Protein-S-isoprenylcysteine O-methyltransferase Ste14</fullName>
    </submittedName>
</protein>
<evidence type="ECO:0000256" key="3">
    <source>
        <dbReference type="ARBA" id="ARBA00022989"/>
    </source>
</evidence>
<proteinExistence type="predicted"/>
<name>A0A840LCI5_9BURK</name>
<evidence type="ECO:0000256" key="1">
    <source>
        <dbReference type="ARBA" id="ARBA00004127"/>
    </source>
</evidence>
<sequence length="166" mass="18808">MSLAEAEILDWSLRSAAIMKPLLLPPVVWLVSVVCMLVLHWKSPIAVWLPQPYNWLGLALIMAGLGIANWHARLFRRLGTNINTFGEPGELTMEGLFRRTRNPMYLGMFISLFGVACVLGSTSALAGPVAFFALAQFWYIRSEEEAMTLKFGDKYIEYQRSVPRWL</sequence>
<dbReference type="EMBL" id="JACHLP010000005">
    <property type="protein sequence ID" value="MBB4844362.1"/>
    <property type="molecule type" value="Genomic_DNA"/>
</dbReference>
<evidence type="ECO:0000256" key="4">
    <source>
        <dbReference type="ARBA" id="ARBA00023136"/>
    </source>
</evidence>
<dbReference type="Gene3D" id="1.20.120.1630">
    <property type="match status" value="1"/>
</dbReference>
<evidence type="ECO:0000256" key="2">
    <source>
        <dbReference type="ARBA" id="ARBA00022692"/>
    </source>
</evidence>
<evidence type="ECO:0000313" key="7">
    <source>
        <dbReference type="Proteomes" id="UP000562027"/>
    </source>
</evidence>
<dbReference type="Pfam" id="PF04191">
    <property type="entry name" value="PEMT"/>
    <property type="match status" value="1"/>
</dbReference>